<evidence type="ECO:0000313" key="1">
    <source>
        <dbReference type="EMBL" id="MDR6377334.1"/>
    </source>
</evidence>
<accession>A0ABU1L2B0</accession>
<evidence type="ECO:0008006" key="3">
    <source>
        <dbReference type="Google" id="ProtNLM"/>
    </source>
</evidence>
<dbReference type="Proteomes" id="UP001185254">
    <property type="component" value="Unassembled WGS sequence"/>
</dbReference>
<comment type="caution">
    <text evidence="1">The sequence shown here is derived from an EMBL/GenBank/DDBJ whole genome shotgun (WGS) entry which is preliminary data.</text>
</comment>
<name>A0ABU1L2B0_9BURK</name>
<dbReference type="RefSeq" id="WP_310067884.1">
    <property type="nucleotide sequence ID" value="NZ_JAVDQN010000003.1"/>
</dbReference>
<evidence type="ECO:0000313" key="2">
    <source>
        <dbReference type="Proteomes" id="UP001185254"/>
    </source>
</evidence>
<gene>
    <name evidence="1" type="ORF">J2776_004034</name>
</gene>
<dbReference type="EMBL" id="JAVDQN010000003">
    <property type="protein sequence ID" value="MDR6377334.1"/>
    <property type="molecule type" value="Genomic_DNA"/>
</dbReference>
<organism evidence="1 2">
    <name type="scientific">Paraburkholderia caledonica</name>
    <dbReference type="NCBI Taxonomy" id="134536"/>
    <lineage>
        <taxon>Bacteria</taxon>
        <taxon>Pseudomonadati</taxon>
        <taxon>Pseudomonadota</taxon>
        <taxon>Betaproteobacteria</taxon>
        <taxon>Burkholderiales</taxon>
        <taxon>Burkholderiaceae</taxon>
        <taxon>Paraburkholderia</taxon>
    </lineage>
</organism>
<protein>
    <recommendedName>
        <fullName evidence="3">Helix-turn-helix domain-containing protein</fullName>
    </recommendedName>
</protein>
<reference evidence="1 2" key="1">
    <citation type="submission" date="2023-07" db="EMBL/GenBank/DDBJ databases">
        <title>Sorghum-associated microbial communities from plants grown in Nebraska, USA.</title>
        <authorList>
            <person name="Schachtman D."/>
        </authorList>
    </citation>
    <scope>NUCLEOTIDE SEQUENCE [LARGE SCALE GENOMIC DNA]</scope>
    <source>
        <strain evidence="1 2">DS1039</strain>
    </source>
</reference>
<keyword evidence="2" id="KW-1185">Reference proteome</keyword>
<sequence length="158" mass="17761">MSDRSNRAKTAKSKRDGSGGAILLIPHVVLYSDAFLTLSGNGVKLLVDIAQQYNTKNNGALLCSWRYMSEKRGWRSQETLNRARLELLERDLIFQTVQGRMPNKASWYAITWAALDKLDGLDVSPAVFPRGSYARWKPAFGPEKKTQAPVRKPYMEAA</sequence>
<proteinExistence type="predicted"/>